<dbReference type="AlphaFoldDB" id="A0AAV5KJX1"/>
<proteinExistence type="predicted"/>
<dbReference type="EMBL" id="BPVZ01000067">
    <property type="protein sequence ID" value="GKV24918.1"/>
    <property type="molecule type" value="Genomic_DNA"/>
</dbReference>
<evidence type="ECO:0000313" key="3">
    <source>
        <dbReference type="Proteomes" id="UP001054252"/>
    </source>
</evidence>
<organism evidence="2 3">
    <name type="scientific">Rubroshorea leprosula</name>
    <dbReference type="NCBI Taxonomy" id="152421"/>
    <lineage>
        <taxon>Eukaryota</taxon>
        <taxon>Viridiplantae</taxon>
        <taxon>Streptophyta</taxon>
        <taxon>Embryophyta</taxon>
        <taxon>Tracheophyta</taxon>
        <taxon>Spermatophyta</taxon>
        <taxon>Magnoliopsida</taxon>
        <taxon>eudicotyledons</taxon>
        <taxon>Gunneridae</taxon>
        <taxon>Pentapetalae</taxon>
        <taxon>rosids</taxon>
        <taxon>malvids</taxon>
        <taxon>Malvales</taxon>
        <taxon>Dipterocarpaceae</taxon>
        <taxon>Rubroshorea</taxon>
    </lineage>
</organism>
<keyword evidence="3" id="KW-1185">Reference proteome</keyword>
<comment type="caution">
    <text evidence="2">The sequence shown here is derived from an EMBL/GenBank/DDBJ whole genome shotgun (WGS) entry which is preliminary data.</text>
</comment>
<evidence type="ECO:0000256" key="1">
    <source>
        <dbReference type="SAM" id="Phobius"/>
    </source>
</evidence>
<accession>A0AAV5KJX1</accession>
<keyword evidence="1" id="KW-0812">Transmembrane</keyword>
<keyword evidence="1" id="KW-1133">Transmembrane helix</keyword>
<sequence length="54" mass="6513">MVVKGMTGAWSRGWDSSHQIWIYFFLRKFCRRCVLCLLIVFCIFHSTFKLVCDY</sequence>
<keyword evidence="1" id="KW-0472">Membrane</keyword>
<gene>
    <name evidence="2" type="ORF">SLEP1_g34457</name>
</gene>
<reference evidence="2 3" key="1">
    <citation type="journal article" date="2021" name="Commun. Biol.">
        <title>The genome of Shorea leprosula (Dipterocarpaceae) highlights the ecological relevance of drought in aseasonal tropical rainforests.</title>
        <authorList>
            <person name="Ng K.K.S."/>
            <person name="Kobayashi M.J."/>
            <person name="Fawcett J.A."/>
            <person name="Hatakeyama M."/>
            <person name="Paape T."/>
            <person name="Ng C.H."/>
            <person name="Ang C.C."/>
            <person name="Tnah L.H."/>
            <person name="Lee C.T."/>
            <person name="Nishiyama T."/>
            <person name="Sese J."/>
            <person name="O'Brien M.J."/>
            <person name="Copetti D."/>
            <person name="Mohd Noor M.I."/>
            <person name="Ong R.C."/>
            <person name="Putra M."/>
            <person name="Sireger I.Z."/>
            <person name="Indrioko S."/>
            <person name="Kosugi Y."/>
            <person name="Izuno A."/>
            <person name="Isagi Y."/>
            <person name="Lee S.L."/>
            <person name="Shimizu K.K."/>
        </authorList>
    </citation>
    <scope>NUCLEOTIDE SEQUENCE [LARGE SCALE GENOMIC DNA]</scope>
    <source>
        <strain evidence="2">214</strain>
    </source>
</reference>
<feature type="transmembrane region" description="Helical" evidence="1">
    <location>
        <begin position="29"/>
        <end position="48"/>
    </location>
</feature>
<protein>
    <submittedName>
        <fullName evidence="2">Uncharacterized protein</fullName>
    </submittedName>
</protein>
<dbReference type="Proteomes" id="UP001054252">
    <property type="component" value="Unassembled WGS sequence"/>
</dbReference>
<evidence type="ECO:0000313" key="2">
    <source>
        <dbReference type="EMBL" id="GKV24918.1"/>
    </source>
</evidence>
<name>A0AAV5KJX1_9ROSI</name>